<evidence type="ECO:0000313" key="3">
    <source>
        <dbReference type="Proteomes" id="UP001304769"/>
    </source>
</evidence>
<protein>
    <recommendedName>
        <fullName evidence="4">Transposase</fullName>
    </recommendedName>
</protein>
<evidence type="ECO:0000313" key="2">
    <source>
        <dbReference type="EMBL" id="MEA5456457.1"/>
    </source>
</evidence>
<sequence length="320" mass="34056">MDLAAVAAELYGLPLAEFTPARNDQAKAARSEGNLLLAKQVAKLPKPSMAAWAVNMLARHRGEVLERVLGLGGSLRKAQDERDPDALRRLGQERQKMLAEAVAEARAVAGEFGAPISNAAATDIEQTLRAAMADPEAGLALASRQLVRALSTNGFDPVDLSGAIAVPGAVAVLGAVVPGAVVPGAVVPGAGASREVAPEDAEESPRHDEAERARSLERERERARERAQAEADDAERAADRAEADLAEAERIASDARSRRGELAARLRDLRAQAADLEEKLADVERESADAERSRKLAARLADRRRKSAERARDRADDLSG</sequence>
<gene>
    <name evidence="2" type="ORF">SPF06_17130</name>
</gene>
<evidence type="ECO:0000256" key="1">
    <source>
        <dbReference type="SAM" id="MobiDB-lite"/>
    </source>
</evidence>
<dbReference type="RefSeq" id="WP_323280347.1">
    <property type="nucleotide sequence ID" value="NZ_JAYGGQ010000014.1"/>
</dbReference>
<feature type="compositionally biased region" description="Basic and acidic residues" evidence="1">
    <location>
        <begin position="308"/>
        <end position="320"/>
    </location>
</feature>
<feature type="compositionally biased region" description="Basic and acidic residues" evidence="1">
    <location>
        <begin position="203"/>
        <end position="258"/>
    </location>
</feature>
<feature type="region of interest" description="Disordered" evidence="1">
    <location>
        <begin position="278"/>
        <end position="320"/>
    </location>
</feature>
<feature type="compositionally biased region" description="Basic and acidic residues" evidence="1">
    <location>
        <begin position="278"/>
        <end position="294"/>
    </location>
</feature>
<name>A0ABU5T9W9_9MICC</name>
<dbReference type="Proteomes" id="UP001304769">
    <property type="component" value="Unassembled WGS sequence"/>
</dbReference>
<keyword evidence="3" id="KW-1185">Reference proteome</keyword>
<accession>A0ABU5T9W9</accession>
<organism evidence="2 3">
    <name type="scientific">Sinomonas terricola</name>
    <dbReference type="NCBI Taxonomy" id="3110330"/>
    <lineage>
        <taxon>Bacteria</taxon>
        <taxon>Bacillati</taxon>
        <taxon>Actinomycetota</taxon>
        <taxon>Actinomycetes</taxon>
        <taxon>Micrococcales</taxon>
        <taxon>Micrococcaceae</taxon>
        <taxon>Sinomonas</taxon>
    </lineage>
</organism>
<dbReference type="EMBL" id="JAYGGQ010000014">
    <property type="protein sequence ID" value="MEA5456457.1"/>
    <property type="molecule type" value="Genomic_DNA"/>
</dbReference>
<feature type="region of interest" description="Disordered" evidence="1">
    <location>
        <begin position="192"/>
        <end position="258"/>
    </location>
</feature>
<comment type="caution">
    <text evidence="2">The sequence shown here is derived from an EMBL/GenBank/DDBJ whole genome shotgun (WGS) entry which is preliminary data.</text>
</comment>
<reference evidence="2 3" key="1">
    <citation type="submission" date="2023-12" db="EMBL/GenBank/DDBJ databases">
        <title>Sinomonas terricola sp. nov, isolated from litchi orchard soil in Guangdong, PR China.</title>
        <authorList>
            <person name="Jiaxin W."/>
            <person name="Yang Z."/>
            <person name="Honghui Z."/>
        </authorList>
    </citation>
    <scope>NUCLEOTIDE SEQUENCE [LARGE SCALE GENOMIC DNA]</scope>
    <source>
        <strain evidence="2 3">JGH33</strain>
    </source>
</reference>
<evidence type="ECO:0008006" key="4">
    <source>
        <dbReference type="Google" id="ProtNLM"/>
    </source>
</evidence>
<proteinExistence type="predicted"/>